<proteinExistence type="predicted"/>
<evidence type="ECO:0000313" key="2">
    <source>
        <dbReference type="EMBL" id="SHG26274.1"/>
    </source>
</evidence>
<feature type="transmembrane region" description="Helical" evidence="1">
    <location>
        <begin position="83"/>
        <end position="101"/>
    </location>
</feature>
<protein>
    <recommendedName>
        <fullName evidence="4">PH domain-containing protein</fullName>
    </recommendedName>
</protein>
<feature type="transmembrane region" description="Helical" evidence="1">
    <location>
        <begin position="6"/>
        <end position="26"/>
    </location>
</feature>
<keyword evidence="3" id="KW-1185">Reference proteome</keyword>
<feature type="transmembrane region" description="Helical" evidence="1">
    <location>
        <begin position="56"/>
        <end position="77"/>
    </location>
</feature>
<feature type="transmembrane region" description="Helical" evidence="1">
    <location>
        <begin position="113"/>
        <end position="137"/>
    </location>
</feature>
<evidence type="ECO:0008006" key="4">
    <source>
        <dbReference type="Google" id="ProtNLM"/>
    </source>
</evidence>
<evidence type="ECO:0000256" key="1">
    <source>
        <dbReference type="SAM" id="Phobius"/>
    </source>
</evidence>
<organism evidence="2 3">
    <name type="scientific">Ornithinibacillus halophilus</name>
    <dbReference type="NCBI Taxonomy" id="930117"/>
    <lineage>
        <taxon>Bacteria</taxon>
        <taxon>Bacillati</taxon>
        <taxon>Bacillota</taxon>
        <taxon>Bacilli</taxon>
        <taxon>Bacillales</taxon>
        <taxon>Bacillaceae</taxon>
        <taxon>Ornithinibacillus</taxon>
    </lineage>
</organism>
<dbReference type="STRING" id="930117.SAMN05216225_102328"/>
<dbReference type="Pfam" id="PF12650">
    <property type="entry name" value="DUF3784"/>
    <property type="match status" value="1"/>
</dbReference>
<dbReference type="RefSeq" id="WP_072890678.1">
    <property type="nucleotide sequence ID" value="NZ_FQVW01000023.1"/>
</dbReference>
<reference evidence="2 3" key="1">
    <citation type="submission" date="2016-11" db="EMBL/GenBank/DDBJ databases">
        <authorList>
            <person name="Jaros S."/>
            <person name="Januszkiewicz K."/>
            <person name="Wedrychowicz H."/>
        </authorList>
    </citation>
    <scope>NUCLEOTIDE SEQUENCE [LARGE SCALE GENOMIC DNA]</scope>
    <source>
        <strain evidence="2 3">IBRC-M 10683</strain>
    </source>
</reference>
<dbReference type="InterPro" id="IPR017259">
    <property type="entry name" value="UCP037672"/>
</dbReference>
<dbReference type="AlphaFoldDB" id="A0A1M5ID36"/>
<evidence type="ECO:0000313" key="3">
    <source>
        <dbReference type="Proteomes" id="UP000183988"/>
    </source>
</evidence>
<dbReference type="EMBL" id="FQVW01000023">
    <property type="protein sequence ID" value="SHG26274.1"/>
    <property type="molecule type" value="Genomic_DNA"/>
</dbReference>
<sequence length="243" mass="27410">MEDNLVVLFIHGLIMFMFLGIAHLIVRNGYYGLISGFNRRPKEEQEELIKRGFPQAMGMVLLAGGIVLAIGFVLVLFNVSYAFEGSLGVMLLIVLGGMIYVQKYELPHKKKKGYIISTVTTLLTITVAAVALASGFVDNDLKIESDYVEVTGFYGVEWDINSIERVELLEELPKVLIRTNGYSFAGRLKGNFRLEDLGKGKLFINSDQGPYLLVVKGEDYFIINQEDETKTKQWFAELERHIK</sequence>
<dbReference type="OrthoDB" id="2082701at2"/>
<dbReference type="Proteomes" id="UP000183988">
    <property type="component" value="Unassembled WGS sequence"/>
</dbReference>
<keyword evidence="1" id="KW-1133">Transmembrane helix</keyword>
<keyword evidence="1" id="KW-0812">Transmembrane</keyword>
<keyword evidence="1" id="KW-0472">Membrane</keyword>
<name>A0A1M5ID36_9BACI</name>
<accession>A0A1M5ID36</accession>
<gene>
    <name evidence="2" type="ORF">SAMN05216225_102328</name>
</gene>